<proteinExistence type="predicted"/>
<accession>A0A3B0XXI4</accession>
<organism evidence="2">
    <name type="scientific">hydrothermal vent metagenome</name>
    <dbReference type="NCBI Taxonomy" id="652676"/>
    <lineage>
        <taxon>unclassified sequences</taxon>
        <taxon>metagenomes</taxon>
        <taxon>ecological metagenomes</taxon>
    </lineage>
</organism>
<name>A0A3B0XXI4_9ZZZZ</name>
<evidence type="ECO:0000313" key="2">
    <source>
        <dbReference type="EMBL" id="VAW60896.1"/>
    </source>
</evidence>
<protein>
    <recommendedName>
        <fullName evidence="1">DUF5619 domain-containing protein</fullName>
    </recommendedName>
</protein>
<reference evidence="2" key="1">
    <citation type="submission" date="2018-06" db="EMBL/GenBank/DDBJ databases">
        <authorList>
            <person name="Zhirakovskaya E."/>
        </authorList>
    </citation>
    <scope>NUCLEOTIDE SEQUENCE</scope>
</reference>
<dbReference type="InterPro" id="IPR041145">
    <property type="entry name" value="DUF5619"/>
</dbReference>
<dbReference type="Gene3D" id="3.30.1490.340">
    <property type="match status" value="1"/>
</dbReference>
<evidence type="ECO:0000259" key="1">
    <source>
        <dbReference type="Pfam" id="PF18505"/>
    </source>
</evidence>
<gene>
    <name evidence="2" type="ORF">MNBD_GAMMA11-2804</name>
</gene>
<dbReference type="Pfam" id="PF18505">
    <property type="entry name" value="DUF5619"/>
    <property type="match status" value="1"/>
</dbReference>
<dbReference type="EMBL" id="UOFG01000133">
    <property type="protein sequence ID" value="VAW60896.1"/>
    <property type="molecule type" value="Genomic_DNA"/>
</dbReference>
<dbReference type="AlphaFoldDB" id="A0A3B0XXI4"/>
<feature type="domain" description="DUF5619" evidence="1">
    <location>
        <begin position="24"/>
        <end position="104"/>
    </location>
</feature>
<sequence length="118" mass="13675">MSKESHCNIPTEPDYTGVQIISPVYSETLLDYRQAMGLANEQASKVYDDYMLLSWYDRDRNFESPQHASECHVNSAIPGYIDYALFHGAKLKVDIEQGRFVFFYLLTDFDQDLSRTCE</sequence>